<evidence type="ECO:0000313" key="8">
    <source>
        <dbReference type="Proteomes" id="UP000317371"/>
    </source>
</evidence>
<dbReference type="InterPro" id="IPR011743">
    <property type="entry name" value="Caa3_sub_IV"/>
</dbReference>
<gene>
    <name evidence="7" type="ORF">FKZ61_04130</name>
</gene>
<evidence type="ECO:0000256" key="6">
    <source>
        <dbReference type="SAM" id="Phobius"/>
    </source>
</evidence>
<feature type="transmembrane region" description="Helical" evidence="6">
    <location>
        <begin position="65"/>
        <end position="85"/>
    </location>
</feature>
<dbReference type="NCBIfam" id="TIGR02229">
    <property type="entry name" value="caa3_sub_IV"/>
    <property type="match status" value="1"/>
</dbReference>
<evidence type="ECO:0000256" key="3">
    <source>
        <dbReference type="ARBA" id="ARBA00022692"/>
    </source>
</evidence>
<keyword evidence="4 6" id="KW-1133">Transmembrane helix</keyword>
<dbReference type="InParanoid" id="A0A540VM51"/>
<name>A0A540VM51_9CHLR</name>
<evidence type="ECO:0000313" key="7">
    <source>
        <dbReference type="EMBL" id="TQE97213.1"/>
    </source>
</evidence>
<feature type="transmembrane region" description="Helical" evidence="6">
    <location>
        <begin position="37"/>
        <end position="58"/>
    </location>
</feature>
<dbReference type="GO" id="GO:0005886">
    <property type="term" value="C:plasma membrane"/>
    <property type="evidence" value="ECO:0007669"/>
    <property type="project" value="UniProtKB-SubCell"/>
</dbReference>
<protein>
    <submittedName>
        <fullName evidence="7">Caa(3)-type oxidase subunit IV</fullName>
    </submittedName>
</protein>
<dbReference type="OrthoDB" id="161949at2"/>
<keyword evidence="3 6" id="KW-0812">Transmembrane</keyword>
<dbReference type="Proteomes" id="UP000317371">
    <property type="component" value="Unassembled WGS sequence"/>
</dbReference>
<feature type="transmembrane region" description="Helical" evidence="6">
    <location>
        <begin position="12"/>
        <end position="31"/>
    </location>
</feature>
<organism evidence="7 8">
    <name type="scientific">Litorilinea aerophila</name>
    <dbReference type="NCBI Taxonomy" id="1204385"/>
    <lineage>
        <taxon>Bacteria</taxon>
        <taxon>Bacillati</taxon>
        <taxon>Chloroflexota</taxon>
        <taxon>Caldilineae</taxon>
        <taxon>Caldilineales</taxon>
        <taxon>Caldilineaceae</taxon>
        <taxon>Litorilinea</taxon>
    </lineage>
</organism>
<evidence type="ECO:0000256" key="4">
    <source>
        <dbReference type="ARBA" id="ARBA00022989"/>
    </source>
</evidence>
<reference evidence="7 8" key="1">
    <citation type="submission" date="2019-06" db="EMBL/GenBank/DDBJ databases">
        <title>Genome sequence of Litorilinea aerophila BAA-2444.</title>
        <authorList>
            <person name="Maclea K.S."/>
            <person name="Maurais E.G."/>
            <person name="Iannazzi L.C."/>
        </authorList>
    </citation>
    <scope>NUCLEOTIDE SEQUENCE [LARGE SCALE GENOMIC DNA]</scope>
    <source>
        <strain evidence="7 8">ATCC BAA-2444</strain>
    </source>
</reference>
<sequence length="96" mass="10650">MNATHDTTRIYWRIFAALMLLLVVTVAVAYVDLGPLSAAVAMTIAVVKALLVILYFMHVRYSSRLTWLFAGTGFVWLAILALLTLSDYLSRAWVGA</sequence>
<accession>A0A540VM51</accession>
<keyword evidence="8" id="KW-1185">Reference proteome</keyword>
<comment type="caution">
    <text evidence="7">The sequence shown here is derived from an EMBL/GenBank/DDBJ whole genome shotgun (WGS) entry which is preliminary data.</text>
</comment>
<dbReference type="Pfam" id="PF03626">
    <property type="entry name" value="COX4_pro"/>
    <property type="match status" value="1"/>
</dbReference>
<evidence type="ECO:0000256" key="1">
    <source>
        <dbReference type="ARBA" id="ARBA00004651"/>
    </source>
</evidence>
<dbReference type="InterPro" id="IPR005171">
    <property type="entry name" value="Cyt_c_oxidase_su4_prok"/>
</dbReference>
<comment type="subcellular location">
    <subcellularLocation>
        <location evidence="1">Cell membrane</location>
        <topology evidence="1">Multi-pass membrane protein</topology>
    </subcellularLocation>
</comment>
<keyword evidence="5 6" id="KW-0472">Membrane</keyword>
<proteinExistence type="predicted"/>
<keyword evidence="2" id="KW-1003">Cell membrane</keyword>
<dbReference type="EMBL" id="VIGC01000004">
    <property type="protein sequence ID" value="TQE97213.1"/>
    <property type="molecule type" value="Genomic_DNA"/>
</dbReference>
<dbReference type="AlphaFoldDB" id="A0A540VM51"/>
<evidence type="ECO:0000256" key="2">
    <source>
        <dbReference type="ARBA" id="ARBA00022475"/>
    </source>
</evidence>
<evidence type="ECO:0000256" key="5">
    <source>
        <dbReference type="ARBA" id="ARBA00023136"/>
    </source>
</evidence>
<dbReference type="RefSeq" id="WP_141608809.1">
    <property type="nucleotide sequence ID" value="NZ_VIGC02000004.1"/>
</dbReference>